<dbReference type="InterPro" id="IPR051537">
    <property type="entry name" value="DNA_Adenine_Mtase"/>
</dbReference>
<name>W1XPH1_9ZZZZ</name>
<feature type="non-terminal residue" evidence="8">
    <location>
        <position position="90"/>
    </location>
</feature>
<dbReference type="InterPro" id="IPR029063">
    <property type="entry name" value="SAM-dependent_MTases_sf"/>
</dbReference>
<dbReference type="PANTHER" id="PTHR42933:SF3">
    <property type="entry name" value="TYPE I RESTRICTION ENZYME MJAVIII METHYLASE SUBUNIT"/>
    <property type="match status" value="1"/>
</dbReference>
<organism evidence="8">
    <name type="scientific">human gut metagenome</name>
    <dbReference type="NCBI Taxonomy" id="408170"/>
    <lineage>
        <taxon>unclassified sequences</taxon>
        <taxon>metagenomes</taxon>
        <taxon>organismal metagenomes</taxon>
    </lineage>
</organism>
<dbReference type="AlphaFoldDB" id="W1XPH1"/>
<feature type="non-terminal residue" evidence="8">
    <location>
        <position position="1"/>
    </location>
</feature>
<dbReference type="GO" id="GO:0009007">
    <property type="term" value="F:site-specific DNA-methyltransferase (adenine-specific) activity"/>
    <property type="evidence" value="ECO:0007669"/>
    <property type="project" value="UniProtKB-EC"/>
</dbReference>
<sequence>PFSLKEWGYDLWSNDPYGRKQYGLAPKTNGDFAWVQHMFASLNDNGRMAVVLPHGVLFRGGAEGAIRTKLLQENRIVAIIGVASNLFYGT</sequence>
<dbReference type="GO" id="GO:0009307">
    <property type="term" value="P:DNA restriction-modification system"/>
    <property type="evidence" value="ECO:0007669"/>
    <property type="project" value="UniProtKB-KW"/>
</dbReference>
<feature type="domain" description="DNA methylase adenine-specific" evidence="7">
    <location>
        <begin position="1"/>
        <end position="90"/>
    </location>
</feature>
<evidence type="ECO:0000256" key="3">
    <source>
        <dbReference type="ARBA" id="ARBA00022679"/>
    </source>
</evidence>
<proteinExistence type="predicted"/>
<keyword evidence="4" id="KW-0949">S-adenosyl-L-methionine</keyword>
<evidence type="ECO:0000256" key="6">
    <source>
        <dbReference type="ARBA" id="ARBA00047942"/>
    </source>
</evidence>
<dbReference type="GO" id="GO:0003677">
    <property type="term" value="F:DNA binding"/>
    <property type="evidence" value="ECO:0007669"/>
    <property type="project" value="InterPro"/>
</dbReference>
<reference evidence="8" key="1">
    <citation type="submission" date="2013-12" db="EMBL/GenBank/DDBJ databases">
        <title>A Varibaculum cambriense genome reconstructed from a premature infant gut community with otherwise low bacterial novelty that shifts toward anaerobic metabolism during the third week of life.</title>
        <authorList>
            <person name="Brown C.T."/>
            <person name="Sharon I."/>
            <person name="Thomas B.C."/>
            <person name="Castelle C.J."/>
            <person name="Morowitz M.J."/>
            <person name="Banfield J.F."/>
        </authorList>
    </citation>
    <scope>NUCLEOTIDE SEQUENCE</scope>
</reference>
<comment type="catalytic activity">
    <reaction evidence="6">
        <text>a 2'-deoxyadenosine in DNA + S-adenosyl-L-methionine = an N(6)-methyl-2'-deoxyadenosine in DNA + S-adenosyl-L-homocysteine + H(+)</text>
        <dbReference type="Rhea" id="RHEA:15197"/>
        <dbReference type="Rhea" id="RHEA-COMP:12418"/>
        <dbReference type="Rhea" id="RHEA-COMP:12419"/>
        <dbReference type="ChEBI" id="CHEBI:15378"/>
        <dbReference type="ChEBI" id="CHEBI:57856"/>
        <dbReference type="ChEBI" id="CHEBI:59789"/>
        <dbReference type="ChEBI" id="CHEBI:90615"/>
        <dbReference type="ChEBI" id="CHEBI:90616"/>
        <dbReference type="EC" id="2.1.1.72"/>
    </reaction>
</comment>
<dbReference type="EMBL" id="AZMM01014749">
    <property type="protein sequence ID" value="ETJ30739.1"/>
    <property type="molecule type" value="Genomic_DNA"/>
</dbReference>
<dbReference type="InterPro" id="IPR003356">
    <property type="entry name" value="DNA_methylase_A-5"/>
</dbReference>
<dbReference type="EC" id="2.1.1.72" evidence="1"/>
<dbReference type="SUPFAM" id="SSF53335">
    <property type="entry name" value="S-adenosyl-L-methionine-dependent methyltransferases"/>
    <property type="match status" value="1"/>
</dbReference>
<evidence type="ECO:0000256" key="4">
    <source>
        <dbReference type="ARBA" id="ARBA00022691"/>
    </source>
</evidence>
<evidence type="ECO:0000256" key="1">
    <source>
        <dbReference type="ARBA" id="ARBA00011900"/>
    </source>
</evidence>
<protein>
    <recommendedName>
        <fullName evidence="1">site-specific DNA-methyltransferase (adenine-specific)</fullName>
        <ecNumber evidence="1">2.1.1.72</ecNumber>
    </recommendedName>
</protein>
<dbReference type="Gene3D" id="3.40.50.150">
    <property type="entry name" value="Vaccinia Virus protein VP39"/>
    <property type="match status" value="1"/>
</dbReference>
<gene>
    <name evidence="8" type="ORF">Q604_UNBC14749G0001</name>
</gene>
<keyword evidence="5" id="KW-0680">Restriction system</keyword>
<evidence type="ECO:0000256" key="2">
    <source>
        <dbReference type="ARBA" id="ARBA00022603"/>
    </source>
</evidence>
<evidence type="ECO:0000259" key="7">
    <source>
        <dbReference type="Pfam" id="PF02384"/>
    </source>
</evidence>
<accession>W1XPH1</accession>
<keyword evidence="3" id="KW-0808">Transferase</keyword>
<evidence type="ECO:0000313" key="8">
    <source>
        <dbReference type="EMBL" id="ETJ30739.1"/>
    </source>
</evidence>
<evidence type="ECO:0000256" key="5">
    <source>
        <dbReference type="ARBA" id="ARBA00022747"/>
    </source>
</evidence>
<comment type="caution">
    <text evidence="8">The sequence shown here is derived from an EMBL/GenBank/DDBJ whole genome shotgun (WGS) entry which is preliminary data.</text>
</comment>
<keyword evidence="2 8" id="KW-0489">Methyltransferase</keyword>
<dbReference type="PANTHER" id="PTHR42933">
    <property type="entry name" value="SLR6095 PROTEIN"/>
    <property type="match status" value="1"/>
</dbReference>
<dbReference type="Pfam" id="PF02384">
    <property type="entry name" value="N6_Mtase"/>
    <property type="match status" value="1"/>
</dbReference>
<dbReference type="GO" id="GO:0008170">
    <property type="term" value="F:N-methyltransferase activity"/>
    <property type="evidence" value="ECO:0007669"/>
    <property type="project" value="InterPro"/>
</dbReference>
<dbReference type="GO" id="GO:0032259">
    <property type="term" value="P:methylation"/>
    <property type="evidence" value="ECO:0007669"/>
    <property type="project" value="UniProtKB-KW"/>
</dbReference>